<organism evidence="8 9">
    <name type="scientific">Uliginosibacterium sediminicola</name>
    <dbReference type="NCBI Taxonomy" id="2024550"/>
    <lineage>
        <taxon>Bacteria</taxon>
        <taxon>Pseudomonadati</taxon>
        <taxon>Pseudomonadota</taxon>
        <taxon>Betaproteobacteria</taxon>
        <taxon>Rhodocyclales</taxon>
        <taxon>Zoogloeaceae</taxon>
        <taxon>Uliginosibacterium</taxon>
    </lineage>
</organism>
<dbReference type="InterPro" id="IPR051906">
    <property type="entry name" value="TolC-like"/>
</dbReference>
<dbReference type="Pfam" id="PF02321">
    <property type="entry name" value="OEP"/>
    <property type="match status" value="1"/>
</dbReference>
<evidence type="ECO:0000256" key="6">
    <source>
        <dbReference type="ARBA" id="ARBA00023136"/>
    </source>
</evidence>
<keyword evidence="4" id="KW-1134">Transmembrane beta strand</keyword>
<dbReference type="InterPro" id="IPR003423">
    <property type="entry name" value="OMP_efflux"/>
</dbReference>
<accession>A0ABU9YYN5</accession>
<protein>
    <submittedName>
        <fullName evidence="8">TolC family protein</fullName>
    </submittedName>
</protein>
<comment type="subcellular location">
    <subcellularLocation>
        <location evidence="1">Cell outer membrane</location>
    </subcellularLocation>
</comment>
<dbReference type="Gene3D" id="1.20.1600.10">
    <property type="entry name" value="Outer membrane efflux proteins (OEP)"/>
    <property type="match status" value="1"/>
</dbReference>
<dbReference type="SUPFAM" id="SSF56954">
    <property type="entry name" value="Outer membrane efflux proteins (OEP)"/>
    <property type="match status" value="1"/>
</dbReference>
<evidence type="ECO:0000256" key="3">
    <source>
        <dbReference type="ARBA" id="ARBA00022448"/>
    </source>
</evidence>
<keyword evidence="3" id="KW-0813">Transport</keyword>
<keyword evidence="6" id="KW-0472">Membrane</keyword>
<dbReference type="PANTHER" id="PTHR30026">
    <property type="entry name" value="OUTER MEMBRANE PROTEIN TOLC"/>
    <property type="match status" value="1"/>
</dbReference>
<dbReference type="RefSeq" id="WP_345919668.1">
    <property type="nucleotide sequence ID" value="NZ_JBDIVE010000004.1"/>
</dbReference>
<keyword evidence="7" id="KW-0998">Cell outer membrane</keyword>
<evidence type="ECO:0000256" key="1">
    <source>
        <dbReference type="ARBA" id="ARBA00004442"/>
    </source>
</evidence>
<gene>
    <name evidence="8" type="ORF">ABDB84_10455</name>
</gene>
<evidence type="ECO:0000313" key="9">
    <source>
        <dbReference type="Proteomes" id="UP001410394"/>
    </source>
</evidence>
<comment type="similarity">
    <text evidence="2">Belongs to the outer membrane factor (OMF) (TC 1.B.17) family.</text>
</comment>
<evidence type="ECO:0000256" key="5">
    <source>
        <dbReference type="ARBA" id="ARBA00022692"/>
    </source>
</evidence>
<evidence type="ECO:0000256" key="7">
    <source>
        <dbReference type="ARBA" id="ARBA00023237"/>
    </source>
</evidence>
<sequence length="466" mass="51493">MKKNVPPLGAVLSLEEAIARAIKFNAERRYRIMEEALAQGNLDVGSYDLLPKLVASAGYRERDNDQISRSKDSVTGAPSLANPFISSSRSAMTSDLSLSWSLLDFGQSYYAAKQNADRVLIAQERKRKALQLLVQDVRTAYWRVVAAQSLSEVVTQGIRDAESALQDARQIEREGLRNPLEPLRFQRQVLENIRLLETVQQELSTAKAELASLINVPLSSSIKVQAPAAELQKAWLQQPIGNLEEHALIRNADLREGMYNSRIASLETRRALLKLFPGLSFSYAMKQSDDSYLINQSWNEAGLQISFNLFNLLSAPAQMRLSEAGVALADQKRLVTQMAVLSQLHIARLQYANAIQQFERADEIAKIESRMTEHSKNQAEAEKQSKLDRVSQSTSYVLAQLRRYQALSNAQSAASKLQASLGLEPVVEAPADSSLGDLTTAVTKALAAWQLGELPDAKQAATATAR</sequence>
<proteinExistence type="inferred from homology"/>
<dbReference type="Proteomes" id="UP001410394">
    <property type="component" value="Unassembled WGS sequence"/>
</dbReference>
<name>A0ABU9YYN5_9RHOO</name>
<evidence type="ECO:0000256" key="2">
    <source>
        <dbReference type="ARBA" id="ARBA00007613"/>
    </source>
</evidence>
<dbReference type="PANTHER" id="PTHR30026:SF23">
    <property type="entry name" value="TO APRF-PUTATIVE OUTER MEMBRANE EFFLUX PROTEIN OR SECRETED ALKALINE PHOSPHATASE-RELATED"/>
    <property type="match status" value="1"/>
</dbReference>
<dbReference type="EMBL" id="JBDIVE010000004">
    <property type="protein sequence ID" value="MEN3068901.1"/>
    <property type="molecule type" value="Genomic_DNA"/>
</dbReference>
<evidence type="ECO:0000256" key="4">
    <source>
        <dbReference type="ARBA" id="ARBA00022452"/>
    </source>
</evidence>
<keyword evidence="9" id="KW-1185">Reference proteome</keyword>
<reference evidence="8 9" key="1">
    <citation type="journal article" date="2018" name="Int. J. Syst. Evol. Microbiol.">
        <title>Uliginosibacterium sediminicola sp. nov., isolated from freshwater sediment.</title>
        <authorList>
            <person name="Hwang W.M."/>
            <person name="Kim S.M."/>
            <person name="Kang K."/>
            <person name="Ahn T.Y."/>
        </authorList>
    </citation>
    <scope>NUCLEOTIDE SEQUENCE [LARGE SCALE GENOMIC DNA]</scope>
    <source>
        <strain evidence="8 9">M1-21</strain>
    </source>
</reference>
<comment type="caution">
    <text evidence="8">The sequence shown here is derived from an EMBL/GenBank/DDBJ whole genome shotgun (WGS) entry which is preliminary data.</text>
</comment>
<evidence type="ECO:0000313" key="8">
    <source>
        <dbReference type="EMBL" id="MEN3068901.1"/>
    </source>
</evidence>
<keyword evidence="5" id="KW-0812">Transmembrane</keyword>